<proteinExistence type="predicted"/>
<dbReference type="EMBL" id="LR862134">
    <property type="protein sequence ID" value="CAD1839661.1"/>
    <property type="molecule type" value="Genomic_DNA"/>
</dbReference>
<evidence type="ECO:0000313" key="2">
    <source>
        <dbReference type="EMBL" id="CAD1839661.1"/>
    </source>
</evidence>
<evidence type="ECO:0000256" key="1">
    <source>
        <dbReference type="SAM" id="MobiDB-lite"/>
    </source>
</evidence>
<organism evidence="2">
    <name type="scientific">Ananas comosus var. bracteatus</name>
    <name type="common">red pineapple</name>
    <dbReference type="NCBI Taxonomy" id="296719"/>
    <lineage>
        <taxon>Eukaryota</taxon>
        <taxon>Viridiplantae</taxon>
        <taxon>Streptophyta</taxon>
        <taxon>Embryophyta</taxon>
        <taxon>Tracheophyta</taxon>
        <taxon>Spermatophyta</taxon>
        <taxon>Magnoliopsida</taxon>
        <taxon>Liliopsida</taxon>
        <taxon>Poales</taxon>
        <taxon>Bromeliaceae</taxon>
        <taxon>Bromelioideae</taxon>
        <taxon>Ananas</taxon>
    </lineage>
</organism>
<dbReference type="AlphaFoldDB" id="A0A6V7Q9J3"/>
<reference evidence="2" key="1">
    <citation type="submission" date="2020-07" db="EMBL/GenBank/DDBJ databases">
        <authorList>
            <person name="Lin J."/>
        </authorList>
    </citation>
    <scope>NUCLEOTIDE SEQUENCE</scope>
</reference>
<gene>
    <name evidence="2" type="ORF">CB5_LOCUS22872</name>
</gene>
<name>A0A6V7Q9J3_ANACO</name>
<protein>
    <submittedName>
        <fullName evidence="2">Uncharacterized protein</fullName>
    </submittedName>
</protein>
<accession>A0A6V7Q9J3</accession>
<feature type="region of interest" description="Disordered" evidence="1">
    <location>
        <begin position="1"/>
        <end position="20"/>
    </location>
</feature>
<sequence length="114" mass="11944">MLSPSFPATSTFASTTASSTPSLNISYAYLPLYSFAHACEGRCLQAGTPEIIIASSARSCGIGRRGGLPWARLIPRVGMLTTTGPLGTAQARQPTGGSSGQTAFGRVLQNWNYM</sequence>